<reference evidence="2" key="1">
    <citation type="journal article" date="2020" name="Stud. Mycol.">
        <title>101 Dothideomycetes genomes: a test case for predicting lifestyles and emergence of pathogens.</title>
        <authorList>
            <person name="Haridas S."/>
            <person name="Albert R."/>
            <person name="Binder M."/>
            <person name="Bloem J."/>
            <person name="Labutti K."/>
            <person name="Salamov A."/>
            <person name="Andreopoulos B."/>
            <person name="Baker S."/>
            <person name="Barry K."/>
            <person name="Bills G."/>
            <person name="Bluhm B."/>
            <person name="Cannon C."/>
            <person name="Castanera R."/>
            <person name="Culley D."/>
            <person name="Daum C."/>
            <person name="Ezra D."/>
            <person name="Gonzalez J."/>
            <person name="Henrissat B."/>
            <person name="Kuo A."/>
            <person name="Liang C."/>
            <person name="Lipzen A."/>
            <person name="Lutzoni F."/>
            <person name="Magnuson J."/>
            <person name="Mondo S."/>
            <person name="Nolan M."/>
            <person name="Ohm R."/>
            <person name="Pangilinan J."/>
            <person name="Park H.-J."/>
            <person name="Ramirez L."/>
            <person name="Alfaro M."/>
            <person name="Sun H."/>
            <person name="Tritt A."/>
            <person name="Yoshinaga Y."/>
            <person name="Zwiers L.-H."/>
            <person name="Turgeon B."/>
            <person name="Goodwin S."/>
            <person name="Spatafora J."/>
            <person name="Crous P."/>
            <person name="Grigoriev I."/>
        </authorList>
    </citation>
    <scope>NUCLEOTIDE SEQUENCE</scope>
    <source>
        <strain evidence="2">CBS 101060</strain>
    </source>
</reference>
<evidence type="ECO:0000259" key="1">
    <source>
        <dbReference type="Pfam" id="PF00561"/>
    </source>
</evidence>
<evidence type="ECO:0000313" key="2">
    <source>
        <dbReference type="EMBL" id="KAF2837051.1"/>
    </source>
</evidence>
<dbReference type="GO" id="GO:0047372">
    <property type="term" value="F:monoacylglycerol lipase activity"/>
    <property type="evidence" value="ECO:0007669"/>
    <property type="project" value="TreeGrafter"/>
</dbReference>
<gene>
    <name evidence="2" type="ORF">M501DRAFT_1025697</name>
</gene>
<dbReference type="InterPro" id="IPR029058">
    <property type="entry name" value="AB_hydrolase_fold"/>
</dbReference>
<organism evidence="2 3">
    <name type="scientific">Patellaria atrata CBS 101060</name>
    <dbReference type="NCBI Taxonomy" id="1346257"/>
    <lineage>
        <taxon>Eukaryota</taxon>
        <taxon>Fungi</taxon>
        <taxon>Dikarya</taxon>
        <taxon>Ascomycota</taxon>
        <taxon>Pezizomycotina</taxon>
        <taxon>Dothideomycetes</taxon>
        <taxon>Dothideomycetes incertae sedis</taxon>
        <taxon>Patellariales</taxon>
        <taxon>Patellariaceae</taxon>
        <taxon>Patellaria</taxon>
    </lineage>
</organism>
<dbReference type="PANTHER" id="PTHR43798">
    <property type="entry name" value="MONOACYLGLYCEROL LIPASE"/>
    <property type="match status" value="1"/>
</dbReference>
<dbReference type="GO" id="GO:0016020">
    <property type="term" value="C:membrane"/>
    <property type="evidence" value="ECO:0007669"/>
    <property type="project" value="TreeGrafter"/>
</dbReference>
<comment type="caution">
    <text evidence="2">The sequence shown here is derived from an EMBL/GenBank/DDBJ whole genome shotgun (WGS) entry which is preliminary data.</text>
</comment>
<dbReference type="AlphaFoldDB" id="A0A9P4S778"/>
<sequence>METNEIIFTHQIAPTEFVLPDNGIKYAYQLLSLPDGIPLFLHTHFRSNMDFSDPALIDTLGARRPVVLFDSGGVGKSTGEVPETFQGWADHLIAFVQALGLEQIDLLGYSMGGCAAQVALTAPHLIRKLILAGTMPSQGPVDIPARPEPIALLASAKVDEEFEIALAKSFYNWTDEGRAAAKVSWDRIQLRRHDRAPFLDLKSSAQQRAATSDWKQRNPNYSYDRLEELKMPVLTANGDNDLLIPTVHSWNMMDKIRNAQLIIYPEAGYGFLFQYAELFANHVHTFLDGHGMKASL</sequence>
<dbReference type="InterPro" id="IPR050266">
    <property type="entry name" value="AB_hydrolase_sf"/>
</dbReference>
<accession>A0A9P4S778</accession>
<dbReference type="OrthoDB" id="8119704at2759"/>
<dbReference type="InterPro" id="IPR000073">
    <property type="entry name" value="AB_hydrolase_1"/>
</dbReference>
<proteinExistence type="predicted"/>
<dbReference type="Proteomes" id="UP000799429">
    <property type="component" value="Unassembled WGS sequence"/>
</dbReference>
<keyword evidence="3" id="KW-1185">Reference proteome</keyword>
<evidence type="ECO:0000313" key="3">
    <source>
        <dbReference type="Proteomes" id="UP000799429"/>
    </source>
</evidence>
<dbReference type="Pfam" id="PF00561">
    <property type="entry name" value="Abhydrolase_1"/>
    <property type="match status" value="1"/>
</dbReference>
<dbReference type="GO" id="GO:0046464">
    <property type="term" value="P:acylglycerol catabolic process"/>
    <property type="evidence" value="ECO:0007669"/>
    <property type="project" value="TreeGrafter"/>
</dbReference>
<dbReference type="SUPFAM" id="SSF53474">
    <property type="entry name" value="alpha/beta-Hydrolases"/>
    <property type="match status" value="1"/>
</dbReference>
<name>A0A9P4S778_9PEZI</name>
<dbReference type="Gene3D" id="3.40.50.1820">
    <property type="entry name" value="alpha/beta hydrolase"/>
    <property type="match status" value="1"/>
</dbReference>
<protein>
    <submittedName>
        <fullName evidence="2">Alpha/beta-hydrolase</fullName>
    </submittedName>
</protein>
<dbReference type="PANTHER" id="PTHR43798:SF5">
    <property type="entry name" value="MONOACYLGLYCEROL LIPASE ABHD6"/>
    <property type="match status" value="1"/>
</dbReference>
<feature type="domain" description="AB hydrolase-1" evidence="1">
    <location>
        <begin position="54"/>
        <end position="268"/>
    </location>
</feature>
<dbReference type="EMBL" id="MU006101">
    <property type="protein sequence ID" value="KAF2837051.1"/>
    <property type="molecule type" value="Genomic_DNA"/>
</dbReference>